<feature type="transmembrane region" description="Helical" evidence="1">
    <location>
        <begin position="24"/>
        <end position="43"/>
    </location>
</feature>
<reference evidence="2 3" key="1">
    <citation type="submission" date="2019-06" db="EMBL/GenBank/DDBJ databases">
        <title>WGS assembly of Gossypium darwinii.</title>
        <authorList>
            <person name="Chen Z.J."/>
            <person name="Sreedasyam A."/>
            <person name="Ando A."/>
            <person name="Song Q."/>
            <person name="De L."/>
            <person name="Hulse-Kemp A."/>
            <person name="Ding M."/>
            <person name="Ye W."/>
            <person name="Kirkbride R."/>
            <person name="Jenkins J."/>
            <person name="Plott C."/>
            <person name="Lovell J."/>
            <person name="Lin Y.-M."/>
            <person name="Vaughn R."/>
            <person name="Liu B."/>
            <person name="Li W."/>
            <person name="Simpson S."/>
            <person name="Scheffler B."/>
            <person name="Saski C."/>
            <person name="Grover C."/>
            <person name="Hu G."/>
            <person name="Conover J."/>
            <person name="Carlson J."/>
            <person name="Shu S."/>
            <person name="Boston L."/>
            <person name="Williams M."/>
            <person name="Peterson D."/>
            <person name="Mcgee K."/>
            <person name="Jones D."/>
            <person name="Wendel J."/>
            <person name="Stelly D."/>
            <person name="Grimwood J."/>
            <person name="Schmutz J."/>
        </authorList>
    </citation>
    <scope>NUCLEOTIDE SEQUENCE [LARGE SCALE GENOMIC DNA]</scope>
    <source>
        <strain evidence="2">1808015.09</strain>
    </source>
</reference>
<keyword evidence="3" id="KW-1185">Reference proteome</keyword>
<evidence type="ECO:0000313" key="3">
    <source>
        <dbReference type="Proteomes" id="UP000323506"/>
    </source>
</evidence>
<keyword evidence="1" id="KW-1133">Transmembrane helix</keyword>
<name>A0A5D2CD48_GOSDA</name>
<keyword evidence="1" id="KW-0472">Membrane</keyword>
<proteinExistence type="predicted"/>
<organism evidence="2 3">
    <name type="scientific">Gossypium darwinii</name>
    <name type="common">Darwin's cotton</name>
    <name type="synonym">Gossypium barbadense var. darwinii</name>
    <dbReference type="NCBI Taxonomy" id="34276"/>
    <lineage>
        <taxon>Eukaryota</taxon>
        <taxon>Viridiplantae</taxon>
        <taxon>Streptophyta</taxon>
        <taxon>Embryophyta</taxon>
        <taxon>Tracheophyta</taxon>
        <taxon>Spermatophyta</taxon>
        <taxon>Magnoliopsida</taxon>
        <taxon>eudicotyledons</taxon>
        <taxon>Gunneridae</taxon>
        <taxon>Pentapetalae</taxon>
        <taxon>rosids</taxon>
        <taxon>malvids</taxon>
        <taxon>Malvales</taxon>
        <taxon>Malvaceae</taxon>
        <taxon>Malvoideae</taxon>
        <taxon>Gossypium</taxon>
    </lineage>
</organism>
<evidence type="ECO:0000256" key="1">
    <source>
        <dbReference type="SAM" id="Phobius"/>
    </source>
</evidence>
<accession>A0A5D2CD48</accession>
<keyword evidence="1" id="KW-0812">Transmembrane</keyword>
<gene>
    <name evidence="2" type="ORF">ES288_D05G062200v1</name>
</gene>
<evidence type="ECO:0000313" key="2">
    <source>
        <dbReference type="EMBL" id="TYG67239.1"/>
    </source>
</evidence>
<dbReference type="Proteomes" id="UP000323506">
    <property type="component" value="Chromosome D05"/>
</dbReference>
<dbReference type="EMBL" id="CM017705">
    <property type="protein sequence ID" value="TYG67239.1"/>
    <property type="molecule type" value="Genomic_DNA"/>
</dbReference>
<dbReference type="AlphaFoldDB" id="A0A5D2CD48"/>
<sequence>MAMDHNKAILSHSSWSTCNSTLHLYNLLYDVFVLLCIILLALNHQCKSMRNFRVFVVDNYC</sequence>
<protein>
    <submittedName>
        <fullName evidence="2">Uncharacterized protein</fullName>
    </submittedName>
</protein>